<name>A0A8J8P3W8_HALGN</name>
<evidence type="ECO:0000313" key="1">
    <source>
        <dbReference type="EMBL" id="TNV85560.1"/>
    </source>
</evidence>
<dbReference type="EMBL" id="RRYP01001732">
    <property type="protein sequence ID" value="TNV85560.1"/>
    <property type="molecule type" value="Genomic_DNA"/>
</dbReference>
<dbReference type="Proteomes" id="UP000785679">
    <property type="component" value="Unassembled WGS sequence"/>
</dbReference>
<keyword evidence="2" id="KW-1185">Reference proteome</keyword>
<protein>
    <submittedName>
        <fullName evidence="1">Uncharacterized protein</fullName>
    </submittedName>
</protein>
<dbReference type="AlphaFoldDB" id="A0A8J8P3W8"/>
<accession>A0A8J8P3W8</accession>
<comment type="caution">
    <text evidence="1">The sequence shown here is derived from an EMBL/GenBank/DDBJ whole genome shotgun (WGS) entry which is preliminary data.</text>
</comment>
<organism evidence="1 2">
    <name type="scientific">Halteria grandinella</name>
    <dbReference type="NCBI Taxonomy" id="5974"/>
    <lineage>
        <taxon>Eukaryota</taxon>
        <taxon>Sar</taxon>
        <taxon>Alveolata</taxon>
        <taxon>Ciliophora</taxon>
        <taxon>Intramacronucleata</taxon>
        <taxon>Spirotrichea</taxon>
        <taxon>Stichotrichia</taxon>
        <taxon>Sporadotrichida</taxon>
        <taxon>Halteriidae</taxon>
        <taxon>Halteria</taxon>
    </lineage>
</organism>
<proteinExistence type="predicted"/>
<evidence type="ECO:0000313" key="2">
    <source>
        <dbReference type="Proteomes" id="UP000785679"/>
    </source>
</evidence>
<reference evidence="1" key="1">
    <citation type="submission" date="2019-06" db="EMBL/GenBank/DDBJ databases">
        <authorList>
            <person name="Zheng W."/>
        </authorList>
    </citation>
    <scope>NUCLEOTIDE SEQUENCE</scope>
    <source>
        <strain evidence="1">QDHG01</strain>
    </source>
</reference>
<gene>
    <name evidence="1" type="ORF">FGO68_gene374</name>
</gene>
<sequence length="113" mass="13654">MCLLRSSIIVNTLFSDFRNCSKYFLNLRQESQRKREQKDYGLGMIGLQSCQLTIYLQLSKCLYASLYKWSEFAIIATRYSHILQSVLKFYFLYPPRSIIYRSRYARRQLLIRR</sequence>